<feature type="compositionally biased region" description="Low complexity" evidence="1">
    <location>
        <begin position="66"/>
        <end position="84"/>
    </location>
</feature>
<name>A0A2G8SGR5_9APHY</name>
<evidence type="ECO:0000313" key="2">
    <source>
        <dbReference type="EMBL" id="PIL32956.1"/>
    </source>
</evidence>
<feature type="region of interest" description="Disordered" evidence="1">
    <location>
        <begin position="1"/>
        <end position="127"/>
    </location>
</feature>
<dbReference type="Proteomes" id="UP000230002">
    <property type="component" value="Unassembled WGS sequence"/>
</dbReference>
<proteinExistence type="predicted"/>
<gene>
    <name evidence="2" type="ORF">GSI_05074</name>
</gene>
<comment type="caution">
    <text evidence="2">The sequence shown here is derived from an EMBL/GenBank/DDBJ whole genome shotgun (WGS) entry which is preliminary data.</text>
</comment>
<reference evidence="2 3" key="1">
    <citation type="journal article" date="2015" name="Sci. Rep.">
        <title>Chromosome-level genome map provides insights into diverse defense mechanisms in the medicinal fungus Ganoderma sinense.</title>
        <authorList>
            <person name="Zhu Y."/>
            <person name="Xu J."/>
            <person name="Sun C."/>
            <person name="Zhou S."/>
            <person name="Xu H."/>
            <person name="Nelson D.R."/>
            <person name="Qian J."/>
            <person name="Song J."/>
            <person name="Luo H."/>
            <person name="Xiang L."/>
            <person name="Li Y."/>
            <person name="Xu Z."/>
            <person name="Ji A."/>
            <person name="Wang L."/>
            <person name="Lu S."/>
            <person name="Hayward A."/>
            <person name="Sun W."/>
            <person name="Li X."/>
            <person name="Schwartz D.C."/>
            <person name="Wang Y."/>
            <person name="Chen S."/>
        </authorList>
    </citation>
    <scope>NUCLEOTIDE SEQUENCE [LARGE SCALE GENOMIC DNA]</scope>
    <source>
        <strain evidence="2 3">ZZ0214-1</strain>
    </source>
</reference>
<accession>A0A2G8SGR5</accession>
<dbReference type="AlphaFoldDB" id="A0A2G8SGR5"/>
<feature type="compositionally biased region" description="Basic residues" evidence="1">
    <location>
        <begin position="1"/>
        <end position="10"/>
    </location>
</feature>
<dbReference type="EMBL" id="AYKW01000009">
    <property type="protein sequence ID" value="PIL32956.1"/>
    <property type="molecule type" value="Genomic_DNA"/>
</dbReference>
<feature type="compositionally biased region" description="Basic and acidic residues" evidence="1">
    <location>
        <begin position="25"/>
        <end position="39"/>
    </location>
</feature>
<organism evidence="2 3">
    <name type="scientific">Ganoderma sinense ZZ0214-1</name>
    <dbReference type="NCBI Taxonomy" id="1077348"/>
    <lineage>
        <taxon>Eukaryota</taxon>
        <taxon>Fungi</taxon>
        <taxon>Dikarya</taxon>
        <taxon>Basidiomycota</taxon>
        <taxon>Agaricomycotina</taxon>
        <taxon>Agaricomycetes</taxon>
        <taxon>Polyporales</taxon>
        <taxon>Polyporaceae</taxon>
        <taxon>Ganoderma</taxon>
    </lineage>
</organism>
<evidence type="ECO:0000313" key="3">
    <source>
        <dbReference type="Proteomes" id="UP000230002"/>
    </source>
</evidence>
<keyword evidence="3" id="KW-1185">Reference proteome</keyword>
<protein>
    <submittedName>
        <fullName evidence="2">Uncharacterized protein</fullName>
    </submittedName>
</protein>
<sequence>MSSRIRRRSCNTRSRPAKFQPRAASHVEREFVEDRRDPFSPHQASRLTQITRHRSQRNAKCGGGAPRARGPTTAAMTTTTTTRPQCTDAKVTAAGRESDGEKLGGMARPGYPGIHRGSERAWMGGDR</sequence>
<evidence type="ECO:0000256" key="1">
    <source>
        <dbReference type="SAM" id="MobiDB-lite"/>
    </source>
</evidence>